<dbReference type="RefSeq" id="WP_269603144.1">
    <property type="nucleotide sequence ID" value="NZ_JAPWIJ010000003.1"/>
</dbReference>
<protein>
    <submittedName>
        <fullName evidence="2">DinB family protein</fullName>
    </submittedName>
</protein>
<comment type="caution">
    <text evidence="2">The sequence shown here is derived from an EMBL/GenBank/DDBJ whole genome shotgun (WGS) entry which is preliminary data.</text>
</comment>
<keyword evidence="3" id="KW-1185">Reference proteome</keyword>
<evidence type="ECO:0000313" key="3">
    <source>
        <dbReference type="Proteomes" id="UP001081071"/>
    </source>
</evidence>
<evidence type="ECO:0000313" key="2">
    <source>
        <dbReference type="EMBL" id="MCZ4518490.1"/>
    </source>
</evidence>
<evidence type="ECO:0000256" key="1">
    <source>
        <dbReference type="SAM" id="MobiDB-lite"/>
    </source>
</evidence>
<dbReference type="SUPFAM" id="SSF109854">
    <property type="entry name" value="DinB/YfiT-like putative metalloenzymes"/>
    <property type="match status" value="1"/>
</dbReference>
<proteinExistence type="predicted"/>
<dbReference type="InterPro" id="IPR034660">
    <property type="entry name" value="DinB/YfiT-like"/>
</dbReference>
<feature type="region of interest" description="Disordered" evidence="1">
    <location>
        <begin position="1"/>
        <end position="21"/>
    </location>
</feature>
<dbReference type="EMBL" id="JAPWIJ010000003">
    <property type="protein sequence ID" value="MCZ4518490.1"/>
    <property type="molecule type" value="Genomic_DNA"/>
</dbReference>
<name>A0ABT4MC07_9NOCA</name>
<sequence length="176" mass="19608">MTERRKTWTAPTPDPVDGPLVGDDRPMLEGVLRWHRATLLNICAGADAEQLARRPFSHSTVSLLGLVRHLAKVERIWFRERLASMSFDPMYDAAMGKDSDFLGAVPSGAESDFARFAAECEASDVVAARYSFEDPVDFRGGPMSLRMVYVHMIGEYARHNGHADIIREQIDGVTGR</sequence>
<gene>
    <name evidence="2" type="ORF">O4220_08165</name>
</gene>
<organism evidence="2 3">
    <name type="scientific">Rhodococcus ruber</name>
    <dbReference type="NCBI Taxonomy" id="1830"/>
    <lineage>
        <taxon>Bacteria</taxon>
        <taxon>Bacillati</taxon>
        <taxon>Actinomycetota</taxon>
        <taxon>Actinomycetes</taxon>
        <taxon>Mycobacteriales</taxon>
        <taxon>Nocardiaceae</taxon>
        <taxon>Rhodococcus</taxon>
    </lineage>
</organism>
<dbReference type="Gene3D" id="1.20.120.450">
    <property type="entry name" value="dinb family like domain"/>
    <property type="match status" value="1"/>
</dbReference>
<dbReference type="InterPro" id="IPR007061">
    <property type="entry name" value="MST-like"/>
</dbReference>
<reference evidence="2" key="1">
    <citation type="submission" date="2022-12" db="EMBL/GenBank/DDBJ databases">
        <authorList>
            <person name="Krivoruchko A.V."/>
            <person name="Elkin A."/>
        </authorList>
    </citation>
    <scope>NUCLEOTIDE SEQUENCE</scope>
    <source>
        <strain evidence="2">IEGM 1391</strain>
    </source>
</reference>
<dbReference type="Proteomes" id="UP001081071">
    <property type="component" value="Unassembled WGS sequence"/>
</dbReference>
<accession>A0ABT4MC07</accession>
<dbReference type="Pfam" id="PF04978">
    <property type="entry name" value="MST"/>
    <property type="match status" value="1"/>
</dbReference>